<keyword evidence="6 8" id="KW-0472">Membrane</keyword>
<evidence type="ECO:0000256" key="1">
    <source>
        <dbReference type="ARBA" id="ARBA00004141"/>
    </source>
</evidence>
<feature type="transmembrane region" description="Helical" evidence="8">
    <location>
        <begin position="423"/>
        <end position="441"/>
    </location>
</feature>
<feature type="transmembrane region" description="Helical" evidence="8">
    <location>
        <begin position="237"/>
        <end position="255"/>
    </location>
</feature>
<dbReference type="InterPro" id="IPR050277">
    <property type="entry name" value="Sodium:Solute_Symporter"/>
</dbReference>
<dbReference type="Proteomes" id="UP001139263">
    <property type="component" value="Unassembled WGS sequence"/>
</dbReference>
<dbReference type="Gene3D" id="1.20.1730.10">
    <property type="entry name" value="Sodium/glucose cotransporter"/>
    <property type="match status" value="1"/>
</dbReference>
<evidence type="ECO:0000313" key="10">
    <source>
        <dbReference type="Proteomes" id="UP001139263"/>
    </source>
</evidence>
<feature type="transmembrane region" description="Helical" evidence="8">
    <location>
        <begin position="396"/>
        <end position="416"/>
    </location>
</feature>
<comment type="similarity">
    <text evidence="2 7">Belongs to the sodium:solute symporter (SSF) (TC 2.A.21) family.</text>
</comment>
<dbReference type="PANTHER" id="PTHR48086">
    <property type="entry name" value="SODIUM/PROLINE SYMPORTER-RELATED"/>
    <property type="match status" value="1"/>
</dbReference>
<dbReference type="AlphaFoldDB" id="A0A9X1V8H5"/>
<dbReference type="PANTHER" id="PTHR48086:SF8">
    <property type="entry name" value="MONOCARBOXYLIC ACID PERMEASE"/>
    <property type="match status" value="1"/>
</dbReference>
<dbReference type="PROSITE" id="PS50283">
    <property type="entry name" value="NA_SOLUT_SYMP_3"/>
    <property type="match status" value="1"/>
</dbReference>
<sequence>MVNWSALSVFIIFFVLVTVIGFLAARFRRGNLSSIDEWGLGGRQFGTLITWFLLGGDLYTAYTFIAIPALMYTSGATGFFAVPYTIIIYPFVFVVMPRLWSVSKKHGFVTASDFVRGRFDSSLLALAIAVTGILATMPYIALQLVGMKTVIEAMGVNGELPLILALVILAAYSFLSGIRAPAMIAIVKDIMIYITIIAAVIIIPERLGGFAHIFHVADAVLKTRKPVPGALVIGPKAYSAYATLALGSALALFLYPHSVTGILSSKGRGVIKRNAAFLPAYSFILGFIALLGIMAIAAGVHTKNPNMSVPLLLLKEFPGWFAGFAFSAIAIGALVPASIMSIAAGNLFTRNIFREYISPNTSTSTEAMVAKVVTLVVQLGALLFIVALPATLAINFQLLGGIWILQTLPALIFSLYTRWFHRYALLLGWLSGMAVGTWMAIAQNFKSSVYALHFGHTVIPGYAAVWALIANVIVLVVFSLLFHALRVHNGNDMTKAEDYEEEHSDSVLA</sequence>
<feature type="transmembrane region" description="Helical" evidence="8">
    <location>
        <begin position="276"/>
        <end position="300"/>
    </location>
</feature>
<dbReference type="InterPro" id="IPR001734">
    <property type="entry name" value="Na/solute_symporter"/>
</dbReference>
<evidence type="ECO:0000256" key="4">
    <source>
        <dbReference type="ARBA" id="ARBA00022692"/>
    </source>
</evidence>
<feature type="transmembrane region" description="Helical" evidence="8">
    <location>
        <begin position="190"/>
        <end position="217"/>
    </location>
</feature>
<dbReference type="RefSeq" id="WP_241714295.1">
    <property type="nucleotide sequence ID" value="NZ_JALBUF010000006.1"/>
</dbReference>
<accession>A0A9X1V8H5</accession>
<dbReference type="CDD" id="cd10322">
    <property type="entry name" value="SLC5sbd"/>
    <property type="match status" value="1"/>
</dbReference>
<reference evidence="9" key="1">
    <citation type="submission" date="2022-03" db="EMBL/GenBank/DDBJ databases">
        <title>Draft Genome Sequence of Firmicute Strain S0AB, a Heterotrophic Iron/Sulfur-Oxidizing Extreme Acidophile.</title>
        <authorList>
            <person name="Vergara E."/>
            <person name="Pakostova E."/>
            <person name="Johnson D.B."/>
            <person name="Holmes D.S."/>
        </authorList>
    </citation>
    <scope>NUCLEOTIDE SEQUENCE</scope>
    <source>
        <strain evidence="9">S0AB</strain>
    </source>
</reference>
<feature type="transmembrane region" description="Helical" evidence="8">
    <location>
        <begin position="320"/>
        <end position="348"/>
    </location>
</feature>
<organism evidence="9 10">
    <name type="scientific">Sulfoacidibacillus ferrooxidans</name>
    <dbReference type="NCBI Taxonomy" id="2005001"/>
    <lineage>
        <taxon>Bacteria</taxon>
        <taxon>Bacillati</taxon>
        <taxon>Bacillota</taxon>
        <taxon>Bacilli</taxon>
        <taxon>Bacillales</taxon>
        <taxon>Alicyclobacillaceae</taxon>
        <taxon>Sulfoacidibacillus</taxon>
    </lineage>
</organism>
<feature type="transmembrane region" description="Helical" evidence="8">
    <location>
        <begin position="369"/>
        <end position="390"/>
    </location>
</feature>
<keyword evidence="3" id="KW-0813">Transport</keyword>
<feature type="transmembrane region" description="Helical" evidence="8">
    <location>
        <begin position="160"/>
        <end position="178"/>
    </location>
</feature>
<keyword evidence="4 8" id="KW-0812">Transmembrane</keyword>
<feature type="transmembrane region" description="Helical" evidence="8">
    <location>
        <begin position="78"/>
        <end position="100"/>
    </location>
</feature>
<dbReference type="GO" id="GO:0005886">
    <property type="term" value="C:plasma membrane"/>
    <property type="evidence" value="ECO:0007669"/>
    <property type="project" value="TreeGrafter"/>
</dbReference>
<feature type="transmembrane region" description="Helical" evidence="8">
    <location>
        <begin position="461"/>
        <end position="485"/>
    </location>
</feature>
<comment type="subcellular location">
    <subcellularLocation>
        <location evidence="1">Membrane</location>
        <topology evidence="1">Multi-pass membrane protein</topology>
    </subcellularLocation>
</comment>
<evidence type="ECO:0000256" key="8">
    <source>
        <dbReference type="SAM" id="Phobius"/>
    </source>
</evidence>
<dbReference type="InterPro" id="IPR038377">
    <property type="entry name" value="Na/Glc_symporter_sf"/>
</dbReference>
<dbReference type="GO" id="GO:0022857">
    <property type="term" value="F:transmembrane transporter activity"/>
    <property type="evidence" value="ECO:0007669"/>
    <property type="project" value="InterPro"/>
</dbReference>
<proteinExistence type="inferred from homology"/>
<keyword evidence="5 8" id="KW-1133">Transmembrane helix</keyword>
<feature type="transmembrane region" description="Helical" evidence="8">
    <location>
        <begin position="6"/>
        <end position="27"/>
    </location>
</feature>
<evidence type="ECO:0000256" key="2">
    <source>
        <dbReference type="ARBA" id="ARBA00006434"/>
    </source>
</evidence>
<protein>
    <submittedName>
        <fullName evidence="9">Monocarboxylate transport permease protein</fullName>
    </submittedName>
</protein>
<name>A0A9X1V8H5_9BACL</name>
<evidence type="ECO:0000313" key="9">
    <source>
        <dbReference type="EMBL" id="MCI0183691.1"/>
    </source>
</evidence>
<dbReference type="Pfam" id="PF00474">
    <property type="entry name" value="SSF"/>
    <property type="match status" value="1"/>
</dbReference>
<feature type="transmembrane region" description="Helical" evidence="8">
    <location>
        <begin position="48"/>
        <end position="72"/>
    </location>
</feature>
<comment type="caution">
    <text evidence="9">The sequence shown here is derived from an EMBL/GenBank/DDBJ whole genome shotgun (WGS) entry which is preliminary data.</text>
</comment>
<evidence type="ECO:0000256" key="3">
    <source>
        <dbReference type="ARBA" id="ARBA00022448"/>
    </source>
</evidence>
<dbReference type="EMBL" id="JALBUF010000006">
    <property type="protein sequence ID" value="MCI0183691.1"/>
    <property type="molecule type" value="Genomic_DNA"/>
</dbReference>
<keyword evidence="10" id="KW-1185">Reference proteome</keyword>
<dbReference type="NCBIfam" id="NF046076">
    <property type="entry name" value="monocarbox_MctP"/>
    <property type="match status" value="1"/>
</dbReference>
<feature type="transmembrane region" description="Helical" evidence="8">
    <location>
        <begin position="121"/>
        <end position="140"/>
    </location>
</feature>
<evidence type="ECO:0000256" key="5">
    <source>
        <dbReference type="ARBA" id="ARBA00022989"/>
    </source>
</evidence>
<evidence type="ECO:0000256" key="6">
    <source>
        <dbReference type="ARBA" id="ARBA00023136"/>
    </source>
</evidence>
<gene>
    <name evidence="9" type="primary">mctP</name>
    <name evidence="9" type="ORF">MM817_01982</name>
</gene>
<evidence type="ECO:0000256" key="7">
    <source>
        <dbReference type="RuleBase" id="RU362091"/>
    </source>
</evidence>